<evidence type="ECO:0000256" key="1">
    <source>
        <dbReference type="SAM" id="SignalP"/>
    </source>
</evidence>
<name>A0A934SBF9_9RHOB</name>
<evidence type="ECO:0000313" key="2">
    <source>
        <dbReference type="EMBL" id="MBK4215825.1"/>
    </source>
</evidence>
<accession>A0A934SBF9</accession>
<dbReference type="Pfam" id="PF11150">
    <property type="entry name" value="DUF2927"/>
    <property type="match status" value="1"/>
</dbReference>
<reference evidence="2" key="1">
    <citation type="submission" date="2021-01" db="EMBL/GenBank/DDBJ databases">
        <title>Paracoccus amoyensis sp. nov., isolated from the surface seawater along the coast of Xiamen Island, China.</title>
        <authorList>
            <person name="Lyu L."/>
        </authorList>
    </citation>
    <scope>NUCLEOTIDE SEQUENCE</scope>
    <source>
        <strain evidence="2">MJ17</strain>
    </source>
</reference>
<dbReference type="Proteomes" id="UP000640485">
    <property type="component" value="Unassembled WGS sequence"/>
</dbReference>
<comment type="caution">
    <text evidence="2">The sequence shown here is derived from an EMBL/GenBank/DDBJ whole genome shotgun (WGS) entry which is preliminary data.</text>
</comment>
<keyword evidence="3" id="KW-1185">Reference proteome</keyword>
<organism evidence="2 3">
    <name type="scientific">Paracoccus caeni</name>
    <dbReference type="NCBI Taxonomy" id="657651"/>
    <lineage>
        <taxon>Bacteria</taxon>
        <taxon>Pseudomonadati</taxon>
        <taxon>Pseudomonadota</taxon>
        <taxon>Alphaproteobacteria</taxon>
        <taxon>Rhodobacterales</taxon>
        <taxon>Paracoccaceae</taxon>
        <taxon>Paracoccus</taxon>
    </lineage>
</organism>
<dbReference type="AlphaFoldDB" id="A0A934SBF9"/>
<feature type="signal peptide" evidence="1">
    <location>
        <begin position="1"/>
        <end position="27"/>
    </location>
</feature>
<feature type="chain" id="PRO_5037082223" evidence="1">
    <location>
        <begin position="28"/>
        <end position="345"/>
    </location>
</feature>
<protein>
    <submittedName>
        <fullName evidence="2">DUF2927 domain-containing protein</fullName>
    </submittedName>
</protein>
<dbReference type="InterPro" id="IPR021323">
    <property type="entry name" value="DUF2927"/>
</dbReference>
<evidence type="ECO:0000313" key="3">
    <source>
        <dbReference type="Proteomes" id="UP000640485"/>
    </source>
</evidence>
<gene>
    <name evidence="2" type="ORF">JJJ17_07805</name>
</gene>
<keyword evidence="1" id="KW-0732">Signal</keyword>
<proteinExistence type="predicted"/>
<sequence length="345" mass="37496">MTMTCAPQILPLRPLALMMLLALAACATTPPIAPAPPVPRPEMPPDDDAAEQAQLRKARAERNRAANAAAADAVSRASVTTIAQQEFYAQAEAQLLAHAKLRRDRVPQDAPIDAEMLTRNFLAIALRDEYARDGGQMVQGGGAAPLRRWQEPVRMQLEFGTATDVATRRSVRVEVADFANRLSAASGHPVGLTDSGGNFVVLVLNDDERRAIGPRLQELVPGIPAQDVALIRDLVPDNFCTVFAYSQGASPVYSRAVALIRTELPPLLRSSCFHEELAQGMGLANDSPEARPSIFNDDEEFGLLTRHDELLLKILYDRRLRPGMTEAEAAPIVRQIAGELLGEQT</sequence>
<dbReference type="EMBL" id="JAEPRQ010000002">
    <property type="protein sequence ID" value="MBK4215825.1"/>
    <property type="molecule type" value="Genomic_DNA"/>
</dbReference>